<organism evidence="1 2">
    <name type="scientific">Arabis alpina</name>
    <name type="common">Alpine rock-cress</name>
    <dbReference type="NCBI Taxonomy" id="50452"/>
    <lineage>
        <taxon>Eukaryota</taxon>
        <taxon>Viridiplantae</taxon>
        <taxon>Streptophyta</taxon>
        <taxon>Embryophyta</taxon>
        <taxon>Tracheophyta</taxon>
        <taxon>Spermatophyta</taxon>
        <taxon>Magnoliopsida</taxon>
        <taxon>eudicotyledons</taxon>
        <taxon>Gunneridae</taxon>
        <taxon>Pentapetalae</taxon>
        <taxon>rosids</taxon>
        <taxon>malvids</taxon>
        <taxon>Brassicales</taxon>
        <taxon>Brassicaceae</taxon>
        <taxon>Arabideae</taxon>
        <taxon>Arabis</taxon>
    </lineage>
</organism>
<dbReference type="EMBL" id="KL994566">
    <property type="protein sequence ID" value="KFK21918.1"/>
    <property type="molecule type" value="Genomic_DNA"/>
</dbReference>
<accession>A0A087FWB6</accession>
<dbReference type="Proteomes" id="UP000029120">
    <property type="component" value="Unassembled WGS sequence"/>
</dbReference>
<gene>
    <name evidence="1" type="ORF">AALP_AAs64726U000100</name>
</gene>
<protein>
    <submittedName>
        <fullName evidence="1">Uncharacterized protein</fullName>
    </submittedName>
</protein>
<dbReference type="AlphaFoldDB" id="A0A087FWB6"/>
<dbReference type="Gramene" id="KFK21918">
    <property type="protein sequence ID" value="KFK21918"/>
    <property type="gene ID" value="AALP_AAs64726U000100"/>
</dbReference>
<proteinExistence type="predicted"/>
<sequence>AHQKAMETCPFSSISKSEESALSVSLPESYVGCPIKKIISEIG</sequence>
<name>A0A087FWB6_ARAAL</name>
<evidence type="ECO:0000313" key="1">
    <source>
        <dbReference type="EMBL" id="KFK21918.1"/>
    </source>
</evidence>
<feature type="non-terminal residue" evidence="1">
    <location>
        <position position="1"/>
    </location>
</feature>
<evidence type="ECO:0000313" key="2">
    <source>
        <dbReference type="Proteomes" id="UP000029120"/>
    </source>
</evidence>
<reference evidence="2" key="1">
    <citation type="journal article" date="2015" name="Nat. Plants">
        <title>Genome expansion of Arabis alpina linked with retrotransposition and reduced symmetric DNA methylation.</title>
        <authorList>
            <person name="Willing E.M."/>
            <person name="Rawat V."/>
            <person name="Mandakova T."/>
            <person name="Maumus F."/>
            <person name="James G.V."/>
            <person name="Nordstroem K.J."/>
            <person name="Becker C."/>
            <person name="Warthmann N."/>
            <person name="Chica C."/>
            <person name="Szarzynska B."/>
            <person name="Zytnicki M."/>
            <person name="Albani M.C."/>
            <person name="Kiefer C."/>
            <person name="Bergonzi S."/>
            <person name="Castaings L."/>
            <person name="Mateos J.L."/>
            <person name="Berns M.C."/>
            <person name="Bujdoso N."/>
            <person name="Piofczyk T."/>
            <person name="de Lorenzo L."/>
            <person name="Barrero-Sicilia C."/>
            <person name="Mateos I."/>
            <person name="Piednoel M."/>
            <person name="Hagmann J."/>
            <person name="Chen-Min-Tao R."/>
            <person name="Iglesias-Fernandez R."/>
            <person name="Schuster S.C."/>
            <person name="Alonso-Blanco C."/>
            <person name="Roudier F."/>
            <person name="Carbonero P."/>
            <person name="Paz-Ares J."/>
            <person name="Davis S.J."/>
            <person name="Pecinka A."/>
            <person name="Quesneville H."/>
            <person name="Colot V."/>
            <person name="Lysak M.A."/>
            <person name="Weigel D."/>
            <person name="Coupland G."/>
            <person name="Schneeberger K."/>
        </authorList>
    </citation>
    <scope>NUCLEOTIDE SEQUENCE [LARGE SCALE GENOMIC DNA]</scope>
    <source>
        <strain evidence="2">cv. Pajares</strain>
    </source>
</reference>
<keyword evidence="2" id="KW-1185">Reference proteome</keyword>